<dbReference type="Proteomes" id="UP001500427">
    <property type="component" value="Unassembled WGS sequence"/>
</dbReference>
<proteinExistence type="predicted"/>
<name>A0ABP9JC45_9MICO</name>
<comment type="caution">
    <text evidence="1">The sequence shown here is derived from an EMBL/GenBank/DDBJ whole genome shotgun (WGS) entry which is preliminary data.</text>
</comment>
<protein>
    <submittedName>
        <fullName evidence="1">Uncharacterized protein</fullName>
    </submittedName>
</protein>
<keyword evidence="2" id="KW-1185">Reference proteome</keyword>
<accession>A0ABP9JC45</accession>
<organism evidence="1 2">
    <name type="scientific">Terrabacter aeriphilus</name>
    <dbReference type="NCBI Taxonomy" id="515662"/>
    <lineage>
        <taxon>Bacteria</taxon>
        <taxon>Bacillati</taxon>
        <taxon>Actinomycetota</taxon>
        <taxon>Actinomycetes</taxon>
        <taxon>Micrococcales</taxon>
        <taxon>Intrasporangiaceae</taxon>
        <taxon>Terrabacter</taxon>
    </lineage>
</organism>
<sequence>MPFPSGSAGRLLAETWEAVLDQLEGDLAGAQRVLDAEVTADDAGALRPVPDAWLPPSGLGPLPPELAARAHDLAAAQVELARRLEQARRRAARHLTVLDAVPAAPSPAPVFVDARG</sequence>
<evidence type="ECO:0000313" key="2">
    <source>
        <dbReference type="Proteomes" id="UP001500427"/>
    </source>
</evidence>
<dbReference type="EMBL" id="BAABIW010000014">
    <property type="protein sequence ID" value="GAA5025411.1"/>
    <property type="molecule type" value="Genomic_DNA"/>
</dbReference>
<reference evidence="2" key="1">
    <citation type="journal article" date="2019" name="Int. J. Syst. Evol. Microbiol.">
        <title>The Global Catalogue of Microorganisms (GCM) 10K type strain sequencing project: providing services to taxonomists for standard genome sequencing and annotation.</title>
        <authorList>
            <consortium name="The Broad Institute Genomics Platform"/>
            <consortium name="The Broad Institute Genome Sequencing Center for Infectious Disease"/>
            <person name="Wu L."/>
            <person name="Ma J."/>
        </authorList>
    </citation>
    <scope>NUCLEOTIDE SEQUENCE [LARGE SCALE GENOMIC DNA]</scope>
    <source>
        <strain evidence="2">JCM 17687</strain>
    </source>
</reference>
<gene>
    <name evidence="1" type="ORF">GCM10023258_18270</name>
</gene>
<evidence type="ECO:0000313" key="1">
    <source>
        <dbReference type="EMBL" id="GAA5025411.1"/>
    </source>
</evidence>